<protein>
    <submittedName>
        <fullName evidence="3">Uncharacterized protein</fullName>
    </submittedName>
</protein>
<proteinExistence type="predicted"/>
<dbReference type="AlphaFoldDB" id="A0A9P8ZZL8"/>
<sequence length="547" mass="60990">MTCCTRIEFKAIFASRNGMFMSETETQSHVQLQLEAVAPHHTCSHQGLSCYYSQRLEQLYCNTIRAILQCGGANGLRGLLLASLLGITLTLLFRIPSQLRQPGIKSYFIPVHSSALRKLFDKISVPKITVSSGHYRLHPALSAITPKYQHSSYGTSGHGHSSTPAGLTQAVIMLDELMELSTQDTIDTLDTVMLDTPVLATRHHRNSDLGTTAVSGGLPPSKPGSSDYPSSSNATPSSQALQKLQDATGRSKTPSVQRVSSQYLEAGNIRGLRRSSRIKSHTQVQDTLVAGGKKAVKKSKVTKATRTPVRFPRRSARLAKPLTEFYKYDDLPTEILLMIWEEASAGRAVYIRNRSASNFSLKVQNTQPSWFTADHISIDVAKRNYRKMFDASQLVHPDRDIIVLEPCCNGCRGYWCTRHQFSVEDRKAVRFMAVQTDSPYLLPTATPGWNSISIAFPNIETLYLLRTAVKGDQTTEKALLRIEENNHETQLRKKFEEWKLGEGKCRPLNRLEFAVAVDREPESIGLTNRYKLVVERATGKPKDIIIG</sequence>
<accession>A0A9P8ZZL8</accession>
<dbReference type="EMBL" id="JAGPXC010000003">
    <property type="protein sequence ID" value="KAH6655149.1"/>
    <property type="molecule type" value="Genomic_DNA"/>
</dbReference>
<dbReference type="GeneID" id="70128691"/>
<dbReference type="Proteomes" id="UP000758603">
    <property type="component" value="Unassembled WGS sequence"/>
</dbReference>
<keyword evidence="2" id="KW-0472">Membrane</keyword>
<feature type="region of interest" description="Disordered" evidence="1">
    <location>
        <begin position="203"/>
        <end position="260"/>
    </location>
</feature>
<feature type="transmembrane region" description="Helical" evidence="2">
    <location>
        <begin position="75"/>
        <end position="95"/>
    </location>
</feature>
<reference evidence="3" key="1">
    <citation type="journal article" date="2021" name="Nat. Commun.">
        <title>Genetic determinants of endophytism in the Arabidopsis root mycobiome.</title>
        <authorList>
            <person name="Mesny F."/>
            <person name="Miyauchi S."/>
            <person name="Thiergart T."/>
            <person name="Pickel B."/>
            <person name="Atanasova L."/>
            <person name="Karlsson M."/>
            <person name="Huettel B."/>
            <person name="Barry K.W."/>
            <person name="Haridas S."/>
            <person name="Chen C."/>
            <person name="Bauer D."/>
            <person name="Andreopoulos W."/>
            <person name="Pangilinan J."/>
            <person name="LaButti K."/>
            <person name="Riley R."/>
            <person name="Lipzen A."/>
            <person name="Clum A."/>
            <person name="Drula E."/>
            <person name="Henrissat B."/>
            <person name="Kohler A."/>
            <person name="Grigoriev I.V."/>
            <person name="Martin F.M."/>
            <person name="Hacquard S."/>
        </authorList>
    </citation>
    <scope>NUCLEOTIDE SEQUENCE</scope>
    <source>
        <strain evidence="3">MPI-SDFR-AT-0073</strain>
    </source>
</reference>
<dbReference type="RefSeq" id="XP_045959414.1">
    <property type="nucleotide sequence ID" value="XM_046099799.1"/>
</dbReference>
<evidence type="ECO:0000256" key="2">
    <source>
        <dbReference type="SAM" id="Phobius"/>
    </source>
</evidence>
<evidence type="ECO:0000313" key="3">
    <source>
        <dbReference type="EMBL" id="KAH6655149.1"/>
    </source>
</evidence>
<feature type="compositionally biased region" description="Polar residues" evidence="1">
    <location>
        <begin position="233"/>
        <end position="242"/>
    </location>
</feature>
<feature type="compositionally biased region" description="Low complexity" evidence="1">
    <location>
        <begin position="215"/>
        <end position="232"/>
    </location>
</feature>
<name>A0A9P8ZZL8_9PEZI</name>
<keyword evidence="4" id="KW-1185">Reference proteome</keyword>
<dbReference type="OrthoDB" id="3473305at2759"/>
<comment type="caution">
    <text evidence="3">The sequence shown here is derived from an EMBL/GenBank/DDBJ whole genome shotgun (WGS) entry which is preliminary data.</text>
</comment>
<gene>
    <name evidence="3" type="ORF">BKA67DRAFT_534087</name>
</gene>
<feature type="compositionally biased region" description="Polar residues" evidence="1">
    <location>
        <begin position="248"/>
        <end position="260"/>
    </location>
</feature>
<keyword evidence="2" id="KW-0812">Transmembrane</keyword>
<evidence type="ECO:0000313" key="4">
    <source>
        <dbReference type="Proteomes" id="UP000758603"/>
    </source>
</evidence>
<keyword evidence="2" id="KW-1133">Transmembrane helix</keyword>
<evidence type="ECO:0000256" key="1">
    <source>
        <dbReference type="SAM" id="MobiDB-lite"/>
    </source>
</evidence>
<organism evidence="3 4">
    <name type="scientific">Truncatella angustata</name>
    <dbReference type="NCBI Taxonomy" id="152316"/>
    <lineage>
        <taxon>Eukaryota</taxon>
        <taxon>Fungi</taxon>
        <taxon>Dikarya</taxon>
        <taxon>Ascomycota</taxon>
        <taxon>Pezizomycotina</taxon>
        <taxon>Sordariomycetes</taxon>
        <taxon>Xylariomycetidae</taxon>
        <taxon>Amphisphaeriales</taxon>
        <taxon>Sporocadaceae</taxon>
        <taxon>Truncatella</taxon>
    </lineage>
</organism>